<evidence type="ECO:0000256" key="4">
    <source>
        <dbReference type="ARBA" id="ARBA00023163"/>
    </source>
</evidence>
<dbReference type="GO" id="GO:0003677">
    <property type="term" value="F:DNA binding"/>
    <property type="evidence" value="ECO:0007669"/>
    <property type="project" value="InterPro"/>
</dbReference>
<keyword evidence="5" id="KW-0539">Nucleus</keyword>
<reference evidence="6" key="1">
    <citation type="submission" date="2021-12" db="EMBL/GenBank/DDBJ databases">
        <authorList>
            <person name="King R."/>
        </authorList>
    </citation>
    <scope>NUCLEOTIDE SEQUENCE</scope>
</reference>
<evidence type="ECO:0000313" key="6">
    <source>
        <dbReference type="EMBL" id="CAG9790641.1"/>
    </source>
</evidence>
<evidence type="ECO:0000313" key="7">
    <source>
        <dbReference type="Proteomes" id="UP001153714"/>
    </source>
</evidence>
<evidence type="ECO:0000256" key="1">
    <source>
        <dbReference type="ARBA" id="ARBA00004604"/>
    </source>
</evidence>
<comment type="similarity">
    <text evidence="2">Belongs to the eukaryotic RPA49/POLR1E RNA polymerase subunit family.</text>
</comment>
<dbReference type="Proteomes" id="UP001153714">
    <property type="component" value="Chromosome 23"/>
</dbReference>
<reference evidence="6" key="2">
    <citation type="submission" date="2022-10" db="EMBL/GenBank/DDBJ databases">
        <authorList>
            <consortium name="ENA_rothamsted_submissions"/>
            <consortium name="culmorum"/>
            <person name="King R."/>
        </authorList>
    </citation>
    <scope>NUCLEOTIDE SEQUENCE</scope>
</reference>
<name>A0A9N9WFA9_9NEOP</name>
<keyword evidence="3" id="KW-0240">DNA-directed RNA polymerase</keyword>
<keyword evidence="7" id="KW-1185">Reference proteome</keyword>
<accession>A0A9N9WFA9</accession>
<dbReference type="GO" id="GO:0000428">
    <property type="term" value="C:DNA-directed RNA polymerase complex"/>
    <property type="evidence" value="ECO:0007669"/>
    <property type="project" value="UniProtKB-KW"/>
</dbReference>
<keyword evidence="4" id="KW-0804">Transcription</keyword>
<dbReference type="InterPro" id="IPR009668">
    <property type="entry name" value="RNA_pol-assoc_fac_A49-like"/>
</dbReference>
<dbReference type="GO" id="GO:0005730">
    <property type="term" value="C:nucleolus"/>
    <property type="evidence" value="ECO:0007669"/>
    <property type="project" value="UniProtKB-SubCell"/>
</dbReference>
<evidence type="ECO:0000256" key="2">
    <source>
        <dbReference type="ARBA" id="ARBA00009430"/>
    </source>
</evidence>
<dbReference type="OrthoDB" id="277398at2759"/>
<evidence type="ECO:0000256" key="3">
    <source>
        <dbReference type="ARBA" id="ARBA00022478"/>
    </source>
</evidence>
<comment type="subcellular location">
    <subcellularLocation>
        <location evidence="1">Nucleus</location>
        <location evidence="1">Nucleolus</location>
    </subcellularLocation>
</comment>
<dbReference type="PANTHER" id="PTHR14440">
    <property type="entry name" value="DNA-DIRECTED RNA POLYMERASE I SUBUNIT RPA49"/>
    <property type="match status" value="1"/>
</dbReference>
<evidence type="ECO:0000256" key="5">
    <source>
        <dbReference type="ARBA" id="ARBA00023242"/>
    </source>
</evidence>
<dbReference type="GO" id="GO:0006351">
    <property type="term" value="P:DNA-templated transcription"/>
    <property type="evidence" value="ECO:0007669"/>
    <property type="project" value="InterPro"/>
</dbReference>
<protein>
    <recommendedName>
        <fullName evidence="8">DNA-directed RNA polymerase I subunit RPA49</fullName>
    </recommendedName>
</protein>
<dbReference type="Pfam" id="PF06870">
    <property type="entry name" value="RNA_pol_I_A49"/>
    <property type="match status" value="1"/>
</dbReference>
<sequence>MPKIHIDEIYPKNSVYPMVVNFQNGYVTDALQSQSCVLLQNKNNGEKALATKISGLIYSGNEVKDDFKTLILARNKITGKVRLIETGIAELKPMLKTDNNKTNTELDTSYLELSRKFGSKKHKKIVEHREKLKVNVQTVTEQMHNVTVNITEDQFDLSSYIKTDSDDFYIPPINRDADKPEDVYDLHKILSKEQYDEIYSEMEKENYKSELLPWIKDIVETKKNMPEELTVLALYASVLLKLFSILTKEIVKKNFVICAASPTLNKIVLQNFTTNVNGKRNRPLQYKDKAFCHALVFLLLINNLKYDLDEISKNVKFSLKTFMAKFKVIGATIVTSGSKKIAQLKLPLSTVSTGRRKSAKF</sequence>
<organism evidence="6 7">
    <name type="scientific">Diatraea saccharalis</name>
    <name type="common">sugarcane borer</name>
    <dbReference type="NCBI Taxonomy" id="40085"/>
    <lineage>
        <taxon>Eukaryota</taxon>
        <taxon>Metazoa</taxon>
        <taxon>Ecdysozoa</taxon>
        <taxon>Arthropoda</taxon>
        <taxon>Hexapoda</taxon>
        <taxon>Insecta</taxon>
        <taxon>Pterygota</taxon>
        <taxon>Neoptera</taxon>
        <taxon>Endopterygota</taxon>
        <taxon>Lepidoptera</taxon>
        <taxon>Glossata</taxon>
        <taxon>Ditrysia</taxon>
        <taxon>Pyraloidea</taxon>
        <taxon>Crambidae</taxon>
        <taxon>Crambinae</taxon>
        <taxon>Diatraea</taxon>
    </lineage>
</organism>
<dbReference type="AlphaFoldDB" id="A0A9N9WFA9"/>
<evidence type="ECO:0008006" key="8">
    <source>
        <dbReference type="Google" id="ProtNLM"/>
    </source>
</evidence>
<dbReference type="EMBL" id="OU893354">
    <property type="protein sequence ID" value="CAG9790641.1"/>
    <property type="molecule type" value="Genomic_DNA"/>
</dbReference>
<gene>
    <name evidence="6" type="ORF">DIATSA_LOCUS8304</name>
</gene>
<proteinExistence type="inferred from homology"/>